<evidence type="ECO:0000313" key="8">
    <source>
        <dbReference type="EMBL" id="EHP28781.1"/>
    </source>
</evidence>
<proteinExistence type="inferred from homology"/>
<keyword evidence="3 6" id="KW-0815">Transposition</keyword>
<dbReference type="PANTHER" id="PTHR33217">
    <property type="entry name" value="TRANSPOSASE FOR INSERTION SEQUENCE ELEMENT IS1081"/>
    <property type="match status" value="1"/>
</dbReference>
<dbReference type="EMBL" id="AFRZ01000001">
    <property type="protein sequence ID" value="EHP28781.1"/>
    <property type="molecule type" value="Genomic_DNA"/>
</dbReference>
<dbReference type="HOGENOM" id="CLU_036805_12_5_7"/>
<dbReference type="GO" id="GO:0003677">
    <property type="term" value="F:DNA binding"/>
    <property type="evidence" value="ECO:0007669"/>
    <property type="project" value="UniProtKB-UniRule"/>
</dbReference>
<evidence type="ECO:0000256" key="2">
    <source>
        <dbReference type="ARBA" id="ARBA00010961"/>
    </source>
</evidence>
<accession>B6BL44</accession>
<reference evidence="8 9" key="1">
    <citation type="journal article" date="2012" name="Proc. Natl. Acad. Sci. U.S.A.">
        <title>Genome and physiology of a model Epsilonproteobacterium responsible for sulfide detoxification in marine oxygen depletion zones.</title>
        <authorList>
            <person name="Grote J."/>
            <person name="Schott T."/>
            <person name="Bruckner C.G."/>
            <person name="Glockner F.O."/>
            <person name="Jost G."/>
            <person name="Teeling H."/>
            <person name="Labrenz M."/>
            <person name="Jurgens K."/>
        </authorList>
    </citation>
    <scope>NUCLEOTIDE SEQUENCE [LARGE SCALE GENOMIC DNA]</scope>
    <source>
        <strain evidence="8 9">GD1</strain>
    </source>
</reference>
<dbReference type="STRING" id="929558.SMGD1_0254"/>
<feature type="compositionally biased region" description="Polar residues" evidence="7">
    <location>
        <begin position="34"/>
        <end position="43"/>
    </location>
</feature>
<protein>
    <recommendedName>
        <fullName evidence="6">Mutator family transposase</fullName>
    </recommendedName>
</protein>
<evidence type="ECO:0000256" key="6">
    <source>
        <dbReference type="RuleBase" id="RU365089"/>
    </source>
</evidence>
<comment type="function">
    <text evidence="1 6">Required for the transposition of the insertion element.</text>
</comment>
<feature type="region of interest" description="Disordered" evidence="7">
    <location>
        <begin position="27"/>
        <end position="46"/>
    </location>
</feature>
<dbReference type="InterPro" id="IPR001207">
    <property type="entry name" value="Transposase_mutator"/>
</dbReference>
<evidence type="ECO:0000256" key="4">
    <source>
        <dbReference type="ARBA" id="ARBA00023125"/>
    </source>
</evidence>
<evidence type="ECO:0000256" key="1">
    <source>
        <dbReference type="ARBA" id="ARBA00002190"/>
    </source>
</evidence>
<gene>
    <name evidence="8" type="ORF">SMGD1_0254</name>
</gene>
<evidence type="ECO:0000256" key="3">
    <source>
        <dbReference type="ARBA" id="ARBA00022578"/>
    </source>
</evidence>
<comment type="caution">
    <text evidence="8">The sequence shown here is derived from an EMBL/GenBank/DDBJ whole genome shotgun (WGS) entry which is preliminary data.</text>
</comment>
<comment type="similarity">
    <text evidence="2 6">Belongs to the transposase mutator family.</text>
</comment>
<name>B6BL44_SULGG</name>
<dbReference type="Pfam" id="PF00872">
    <property type="entry name" value="Transposase_mut"/>
    <property type="match status" value="1"/>
</dbReference>
<keyword evidence="6" id="KW-0814">Transposable element</keyword>
<dbReference type="eggNOG" id="COG3328">
    <property type="taxonomic scope" value="Bacteria"/>
</dbReference>
<dbReference type="AlphaFoldDB" id="B6BL44"/>
<evidence type="ECO:0000313" key="9">
    <source>
        <dbReference type="Proteomes" id="UP000006431"/>
    </source>
</evidence>
<evidence type="ECO:0000256" key="7">
    <source>
        <dbReference type="SAM" id="MobiDB-lite"/>
    </source>
</evidence>
<dbReference type="GO" id="GO:0004803">
    <property type="term" value="F:transposase activity"/>
    <property type="evidence" value="ECO:0007669"/>
    <property type="project" value="UniProtKB-UniRule"/>
</dbReference>
<keyword evidence="5 6" id="KW-0233">DNA recombination</keyword>
<dbReference type="GO" id="GO:0006313">
    <property type="term" value="P:DNA transposition"/>
    <property type="evidence" value="ECO:0007669"/>
    <property type="project" value="UniProtKB-UniRule"/>
</dbReference>
<sequence>MLAPLIKQLTEAVLEAEIESHLSTEINNRKNGKSSKTMKSSVGTFDLDVPRDRNSSFEPEIVKKHQTHISEQLEQKILSLYALGNSYSQISEHIDEMYGVEFSKATISSITDEVPLEGIKL</sequence>
<keyword evidence="4 6" id="KW-0238">DNA-binding</keyword>
<evidence type="ECO:0000256" key="5">
    <source>
        <dbReference type="ARBA" id="ARBA00023172"/>
    </source>
</evidence>
<dbReference type="PANTHER" id="PTHR33217:SF8">
    <property type="entry name" value="MUTATOR FAMILY TRANSPOSASE"/>
    <property type="match status" value="1"/>
</dbReference>
<dbReference type="PATRIC" id="fig|929558.5.peg.254"/>
<dbReference type="Proteomes" id="UP000006431">
    <property type="component" value="Unassembled WGS sequence"/>
</dbReference>
<keyword evidence="9" id="KW-1185">Reference proteome</keyword>
<organism evidence="8 9">
    <name type="scientific">Sulfurimonas gotlandica (strain DSM 19862 / JCM 16533 / GD1)</name>
    <dbReference type="NCBI Taxonomy" id="929558"/>
    <lineage>
        <taxon>Bacteria</taxon>
        <taxon>Pseudomonadati</taxon>
        <taxon>Campylobacterota</taxon>
        <taxon>Epsilonproteobacteria</taxon>
        <taxon>Campylobacterales</taxon>
        <taxon>Sulfurimonadaceae</taxon>
        <taxon>Sulfurimonas</taxon>
    </lineage>
</organism>
<accession>H1FTK5</accession>